<evidence type="ECO:0000313" key="5">
    <source>
        <dbReference type="Proteomes" id="UP000054032"/>
    </source>
</evidence>
<dbReference type="Pfam" id="PF18271">
    <property type="entry name" value="GH131_N"/>
    <property type="match status" value="1"/>
</dbReference>
<dbReference type="STRING" id="930090.W6YYS4"/>
<dbReference type="OrthoDB" id="120072at2759"/>
<dbReference type="GO" id="GO:0016787">
    <property type="term" value="F:hydrolase activity"/>
    <property type="evidence" value="ECO:0007669"/>
    <property type="project" value="UniProtKB-KW"/>
</dbReference>
<feature type="region of interest" description="Disordered" evidence="1">
    <location>
        <begin position="253"/>
        <end position="348"/>
    </location>
</feature>
<dbReference type="GeneID" id="19118171"/>
<dbReference type="AlphaFoldDB" id="W6YYS4"/>
<dbReference type="HOGENOM" id="CLU_038296_0_0_1"/>
<organism evidence="4 5">
    <name type="scientific">Bipolaris oryzae ATCC 44560</name>
    <dbReference type="NCBI Taxonomy" id="930090"/>
    <lineage>
        <taxon>Eukaryota</taxon>
        <taxon>Fungi</taxon>
        <taxon>Dikarya</taxon>
        <taxon>Ascomycota</taxon>
        <taxon>Pezizomycotina</taxon>
        <taxon>Dothideomycetes</taxon>
        <taxon>Pleosporomycetidae</taxon>
        <taxon>Pleosporales</taxon>
        <taxon>Pleosporineae</taxon>
        <taxon>Pleosporaceae</taxon>
        <taxon>Bipolaris</taxon>
    </lineage>
</organism>
<keyword evidence="5" id="KW-1185">Reference proteome</keyword>
<dbReference type="RefSeq" id="XP_007690797.1">
    <property type="nucleotide sequence ID" value="XM_007692607.1"/>
</dbReference>
<feature type="compositionally biased region" description="Low complexity" evidence="1">
    <location>
        <begin position="296"/>
        <end position="334"/>
    </location>
</feature>
<protein>
    <submittedName>
        <fullName evidence="4">Glycoside hydrolase family 131 protein</fullName>
    </submittedName>
</protein>
<dbReference type="eggNOG" id="ENOG502QVJU">
    <property type="taxonomic scope" value="Eukaryota"/>
</dbReference>
<gene>
    <name evidence="4" type="ORF">COCMIDRAFT_102844</name>
</gene>
<accession>W6YYS4</accession>
<keyword evidence="2" id="KW-0732">Signal</keyword>
<feature type="compositionally biased region" description="Low complexity" evidence="1">
    <location>
        <begin position="256"/>
        <end position="288"/>
    </location>
</feature>
<evidence type="ECO:0000256" key="1">
    <source>
        <dbReference type="SAM" id="MobiDB-lite"/>
    </source>
</evidence>
<evidence type="ECO:0000259" key="3">
    <source>
        <dbReference type="Pfam" id="PF18271"/>
    </source>
</evidence>
<evidence type="ECO:0000313" key="4">
    <source>
        <dbReference type="EMBL" id="EUC42710.1"/>
    </source>
</evidence>
<feature type="domain" description="Glycoside hydrolase 131 catalytic N-terminal" evidence="3">
    <location>
        <begin position="19"/>
        <end position="248"/>
    </location>
</feature>
<feature type="compositionally biased region" description="Gly residues" evidence="1">
    <location>
        <begin position="335"/>
        <end position="345"/>
    </location>
</feature>
<evidence type="ECO:0000256" key="2">
    <source>
        <dbReference type="SAM" id="SignalP"/>
    </source>
</evidence>
<reference evidence="4 5" key="1">
    <citation type="journal article" date="2013" name="PLoS Genet.">
        <title>Comparative genome structure, secondary metabolite, and effector coding capacity across Cochliobolus pathogens.</title>
        <authorList>
            <person name="Condon B.J."/>
            <person name="Leng Y."/>
            <person name="Wu D."/>
            <person name="Bushley K.E."/>
            <person name="Ohm R.A."/>
            <person name="Otillar R."/>
            <person name="Martin J."/>
            <person name="Schackwitz W."/>
            <person name="Grimwood J."/>
            <person name="MohdZainudin N."/>
            <person name="Xue C."/>
            <person name="Wang R."/>
            <person name="Manning V.A."/>
            <person name="Dhillon B."/>
            <person name="Tu Z.J."/>
            <person name="Steffenson B.J."/>
            <person name="Salamov A."/>
            <person name="Sun H."/>
            <person name="Lowry S."/>
            <person name="LaButti K."/>
            <person name="Han J."/>
            <person name="Copeland A."/>
            <person name="Lindquist E."/>
            <person name="Barry K."/>
            <person name="Schmutz J."/>
            <person name="Baker S.E."/>
            <person name="Ciuffetti L.M."/>
            <person name="Grigoriev I.V."/>
            <person name="Zhong S."/>
            <person name="Turgeon B.G."/>
        </authorList>
    </citation>
    <scope>NUCLEOTIDE SEQUENCE [LARGE SCALE GENOMIC DNA]</scope>
    <source>
        <strain evidence="4 5">ATCC 44560</strain>
    </source>
</reference>
<sequence>MFGKAALMSALLSAVSAEIVWDGRFNDMTSSADLSKWSFANPVGSYQYYIHGSGPVTDYVNLDASFKNPADKASKQGAKITIDETAKWNGQTMLRTELIPQTKAAINQGKKFYHFSIKTSTENKPTATNEHQIAFFESHFTELKYGASGSANTKLQWHVGGVSKWDVELKADEWHNVAYEIDFSGGSVTFWHSTGSDELKKTAGPFTASTQSNGADFHVGILRLPGSNDAAGAEDWFFSGVYIEDGELTTKIGDGSAAAPDTPAAKPSSSAARSATPSPTPAPAATKPENQAGGQAPVASPSAAPSSFSTSVISATPTPSAAPSAAPAPAPDAGSGAGAGTGSGSGAVLPKEFTIKEFVAWLRAKQGQN</sequence>
<dbReference type="PANTHER" id="PTHR34612">
    <property type="entry name" value="GH131_N DOMAIN-CONTAINING PROTEIN"/>
    <property type="match status" value="1"/>
</dbReference>
<dbReference type="Gene3D" id="2.60.120.1160">
    <property type="match status" value="1"/>
</dbReference>
<dbReference type="PANTHER" id="PTHR34612:SF6">
    <property type="entry name" value="GLYCOSIDE HYDROLASE 131 CATALYTIC N-TERMINAL DOMAIN-CONTAINING PROTEIN"/>
    <property type="match status" value="1"/>
</dbReference>
<name>W6YYS4_COCMI</name>
<feature type="chain" id="PRO_5004889378" evidence="2">
    <location>
        <begin position="18"/>
        <end position="369"/>
    </location>
</feature>
<feature type="signal peptide" evidence="2">
    <location>
        <begin position="1"/>
        <end position="17"/>
    </location>
</feature>
<dbReference type="KEGG" id="bor:COCMIDRAFT_102844"/>
<dbReference type="InterPro" id="IPR041524">
    <property type="entry name" value="GH131_N"/>
</dbReference>
<keyword evidence="4" id="KW-0378">Hydrolase</keyword>
<dbReference type="EMBL" id="KI964052">
    <property type="protein sequence ID" value="EUC42710.1"/>
    <property type="molecule type" value="Genomic_DNA"/>
</dbReference>
<proteinExistence type="predicted"/>
<dbReference type="Proteomes" id="UP000054032">
    <property type="component" value="Unassembled WGS sequence"/>
</dbReference>